<dbReference type="EMBL" id="HACG01026212">
    <property type="protein sequence ID" value="CEK73077.1"/>
    <property type="molecule type" value="Transcribed_RNA"/>
</dbReference>
<evidence type="ECO:0000313" key="2">
    <source>
        <dbReference type="EMBL" id="CEK73077.1"/>
    </source>
</evidence>
<accession>A0A0B6ZXL7</accession>
<name>A0A0B6ZXL7_9EUPU</name>
<feature type="region of interest" description="Disordered" evidence="1">
    <location>
        <begin position="1"/>
        <end position="31"/>
    </location>
</feature>
<protein>
    <submittedName>
        <fullName evidence="2">Uncharacterized protein</fullName>
    </submittedName>
</protein>
<feature type="non-terminal residue" evidence="2">
    <location>
        <position position="78"/>
    </location>
</feature>
<evidence type="ECO:0000256" key="1">
    <source>
        <dbReference type="SAM" id="MobiDB-lite"/>
    </source>
</evidence>
<reference evidence="2" key="1">
    <citation type="submission" date="2014-12" db="EMBL/GenBank/DDBJ databases">
        <title>Insight into the proteome of Arion vulgaris.</title>
        <authorList>
            <person name="Aradska J."/>
            <person name="Bulat T."/>
            <person name="Smidak R."/>
            <person name="Sarate P."/>
            <person name="Gangsoo J."/>
            <person name="Sialana F."/>
            <person name="Bilban M."/>
            <person name="Lubec G."/>
        </authorList>
    </citation>
    <scope>NUCLEOTIDE SEQUENCE</scope>
    <source>
        <tissue evidence="2">Skin</tissue>
    </source>
</reference>
<dbReference type="AlphaFoldDB" id="A0A0B6ZXL7"/>
<gene>
    <name evidence="2" type="primary">ORF85203</name>
</gene>
<organism evidence="2">
    <name type="scientific">Arion vulgaris</name>
    <dbReference type="NCBI Taxonomy" id="1028688"/>
    <lineage>
        <taxon>Eukaryota</taxon>
        <taxon>Metazoa</taxon>
        <taxon>Spiralia</taxon>
        <taxon>Lophotrochozoa</taxon>
        <taxon>Mollusca</taxon>
        <taxon>Gastropoda</taxon>
        <taxon>Heterobranchia</taxon>
        <taxon>Euthyneura</taxon>
        <taxon>Panpulmonata</taxon>
        <taxon>Eupulmonata</taxon>
        <taxon>Stylommatophora</taxon>
        <taxon>Helicina</taxon>
        <taxon>Arionoidea</taxon>
        <taxon>Arionidae</taxon>
        <taxon>Arion</taxon>
    </lineage>
</organism>
<proteinExistence type="predicted"/>
<sequence length="78" mass="9020">MTRHTQKRFLDRSRHSQHVHSFQAETSPMVGPHLNMKHDHILTNVIYIELLSGKRNIAFSSNISPEFCGGPFPDYTEK</sequence>